<name>A0AAN7BP93_9PEZI</name>
<evidence type="ECO:0000313" key="2">
    <source>
        <dbReference type="EMBL" id="KAK4226942.1"/>
    </source>
</evidence>
<gene>
    <name evidence="2" type="ORF">QBC38DRAFT_212228</name>
</gene>
<dbReference type="EMBL" id="MU865339">
    <property type="protein sequence ID" value="KAK4226942.1"/>
    <property type="molecule type" value="Genomic_DNA"/>
</dbReference>
<dbReference type="AlphaFoldDB" id="A0AAN7BP93"/>
<evidence type="ECO:0000313" key="3">
    <source>
        <dbReference type="Proteomes" id="UP001301958"/>
    </source>
</evidence>
<organism evidence="2 3">
    <name type="scientific">Podospora fimiseda</name>
    <dbReference type="NCBI Taxonomy" id="252190"/>
    <lineage>
        <taxon>Eukaryota</taxon>
        <taxon>Fungi</taxon>
        <taxon>Dikarya</taxon>
        <taxon>Ascomycota</taxon>
        <taxon>Pezizomycotina</taxon>
        <taxon>Sordariomycetes</taxon>
        <taxon>Sordariomycetidae</taxon>
        <taxon>Sordariales</taxon>
        <taxon>Podosporaceae</taxon>
        <taxon>Podospora</taxon>
    </lineage>
</organism>
<accession>A0AAN7BP93</accession>
<dbReference type="SUPFAM" id="SSF46689">
    <property type="entry name" value="Homeodomain-like"/>
    <property type="match status" value="1"/>
</dbReference>
<dbReference type="InterPro" id="IPR009057">
    <property type="entry name" value="Homeodomain-like_sf"/>
</dbReference>
<dbReference type="Proteomes" id="UP001301958">
    <property type="component" value="Unassembled WGS sequence"/>
</dbReference>
<proteinExistence type="predicted"/>
<keyword evidence="3" id="KW-1185">Reference proteome</keyword>
<protein>
    <submittedName>
        <fullName evidence="2">Uncharacterized protein</fullName>
    </submittedName>
</protein>
<comment type="caution">
    <text evidence="2">The sequence shown here is derived from an EMBL/GenBank/DDBJ whole genome shotgun (WGS) entry which is preliminary data.</text>
</comment>
<feature type="compositionally biased region" description="Acidic residues" evidence="1">
    <location>
        <begin position="149"/>
        <end position="174"/>
    </location>
</feature>
<sequence length="224" mass="25725">MTGKRLTDDHRAILVKLLQITKLNNHEIAWVLNVDERTVRRRRDEFTKTGQLAKHKDVSKNAEKLKEHHLEKLVAWHKDHPDALLDDMQMFLETECNLKVSVPTISRGLRKSYGTLRREGRASRIKSRKQREAEGRSIASELRPNGGTNEDEDDVDDEDADEDMDQDGNQEYYEDQQQLAPLQHAMSYQHPGQVSHGQPQQQLPLPPLPAQHTIYPGHGGGTRY</sequence>
<feature type="region of interest" description="Disordered" evidence="1">
    <location>
        <begin position="116"/>
        <end position="224"/>
    </location>
</feature>
<evidence type="ECO:0000256" key="1">
    <source>
        <dbReference type="SAM" id="MobiDB-lite"/>
    </source>
</evidence>
<reference evidence="2" key="1">
    <citation type="journal article" date="2023" name="Mol. Phylogenet. Evol.">
        <title>Genome-scale phylogeny and comparative genomics of the fungal order Sordariales.</title>
        <authorList>
            <person name="Hensen N."/>
            <person name="Bonometti L."/>
            <person name="Westerberg I."/>
            <person name="Brannstrom I.O."/>
            <person name="Guillou S."/>
            <person name="Cros-Aarteil S."/>
            <person name="Calhoun S."/>
            <person name="Haridas S."/>
            <person name="Kuo A."/>
            <person name="Mondo S."/>
            <person name="Pangilinan J."/>
            <person name="Riley R."/>
            <person name="LaButti K."/>
            <person name="Andreopoulos B."/>
            <person name="Lipzen A."/>
            <person name="Chen C."/>
            <person name="Yan M."/>
            <person name="Daum C."/>
            <person name="Ng V."/>
            <person name="Clum A."/>
            <person name="Steindorff A."/>
            <person name="Ohm R.A."/>
            <person name="Martin F."/>
            <person name="Silar P."/>
            <person name="Natvig D.O."/>
            <person name="Lalanne C."/>
            <person name="Gautier V."/>
            <person name="Ament-Velasquez S.L."/>
            <person name="Kruys A."/>
            <person name="Hutchinson M.I."/>
            <person name="Powell A.J."/>
            <person name="Barry K."/>
            <person name="Miller A.N."/>
            <person name="Grigoriev I.V."/>
            <person name="Debuchy R."/>
            <person name="Gladieux P."/>
            <person name="Hiltunen Thoren M."/>
            <person name="Johannesson H."/>
        </authorList>
    </citation>
    <scope>NUCLEOTIDE SEQUENCE</scope>
    <source>
        <strain evidence="2">CBS 990.96</strain>
    </source>
</reference>
<reference evidence="2" key="2">
    <citation type="submission" date="2023-05" db="EMBL/GenBank/DDBJ databases">
        <authorList>
            <consortium name="Lawrence Berkeley National Laboratory"/>
            <person name="Steindorff A."/>
            <person name="Hensen N."/>
            <person name="Bonometti L."/>
            <person name="Westerberg I."/>
            <person name="Brannstrom I.O."/>
            <person name="Guillou S."/>
            <person name="Cros-Aarteil S."/>
            <person name="Calhoun S."/>
            <person name="Haridas S."/>
            <person name="Kuo A."/>
            <person name="Mondo S."/>
            <person name="Pangilinan J."/>
            <person name="Riley R."/>
            <person name="Labutti K."/>
            <person name="Andreopoulos B."/>
            <person name="Lipzen A."/>
            <person name="Chen C."/>
            <person name="Yanf M."/>
            <person name="Daum C."/>
            <person name="Ng V."/>
            <person name="Clum A."/>
            <person name="Ohm R."/>
            <person name="Martin F."/>
            <person name="Silar P."/>
            <person name="Natvig D."/>
            <person name="Lalanne C."/>
            <person name="Gautier V."/>
            <person name="Ament-Velasquez S.L."/>
            <person name="Kruys A."/>
            <person name="Hutchinson M.I."/>
            <person name="Powell A.J."/>
            <person name="Barry K."/>
            <person name="Miller A.N."/>
            <person name="Grigoriev I.V."/>
            <person name="Debuchy R."/>
            <person name="Gladieux P."/>
            <person name="Thoren M.H."/>
            <person name="Johannesson H."/>
        </authorList>
    </citation>
    <scope>NUCLEOTIDE SEQUENCE</scope>
    <source>
        <strain evidence="2">CBS 990.96</strain>
    </source>
</reference>